<gene>
    <name evidence="1" type="ORF">CLOACE_10830</name>
</gene>
<comment type="caution">
    <text evidence="1">The sequence shown here is derived from an EMBL/GenBank/DDBJ whole genome shotgun (WGS) entry which is preliminary data.</text>
</comment>
<evidence type="ECO:0000313" key="2">
    <source>
        <dbReference type="Proteomes" id="UP000175744"/>
    </source>
</evidence>
<sequence length="329" mass="37241">MNDGRPLGQPSCYYYSTILEGYKSAGFDVEILRKATTDSIESEEVAIILIEKRLDFSCYVPDGFGTGDCLIISDDRLHIIDFKYGMGVLVDAVDNPQMKLYALGALEIYDSLYDINEVSMTIFQPRRKNVSTWTVPVEELKCWAEEELKPKAVKAYNGEGEYIPGEWCTFCKAAVRCRARAEEKLKLAQTEFKMPPLLTDNEIEEILFILPDLTKWANEITAYATDAAVNHGKEWNGFKVVEGRSVRKYKDEDAIAEKAVASGFKDIYRKSLIPMTEMQKLMGKTKFEEILGDLIYKPPGKPTLAPNSDKRPAMNVADAKNEFNEIMED</sequence>
<dbReference type="InterPro" id="IPR021229">
    <property type="entry name" value="DUF2800"/>
</dbReference>
<organism evidence="1 2">
    <name type="scientific">Clostridium acetireducens DSM 10703</name>
    <dbReference type="NCBI Taxonomy" id="1121290"/>
    <lineage>
        <taxon>Bacteria</taxon>
        <taxon>Bacillati</taxon>
        <taxon>Bacillota</taxon>
        <taxon>Clostridia</taxon>
        <taxon>Eubacteriales</taxon>
        <taxon>Clostridiaceae</taxon>
        <taxon>Clostridium</taxon>
    </lineage>
</organism>
<evidence type="ECO:0000313" key="1">
    <source>
        <dbReference type="EMBL" id="OFI06310.1"/>
    </source>
</evidence>
<dbReference type="Proteomes" id="UP000175744">
    <property type="component" value="Unassembled WGS sequence"/>
</dbReference>
<name>A0A1E8EZ63_9CLOT</name>
<protein>
    <submittedName>
        <fullName evidence="1">PD-(D/E)XK nuclease superfamily protein</fullName>
    </submittedName>
</protein>
<dbReference type="STRING" id="1121290.CLAOCE_10830"/>
<dbReference type="RefSeq" id="WP_242866407.1">
    <property type="nucleotide sequence ID" value="NZ_LZFO01000012.1"/>
</dbReference>
<dbReference type="PATRIC" id="fig|1121290.3.peg.1090"/>
<reference evidence="1 2" key="1">
    <citation type="submission" date="2016-06" db="EMBL/GenBank/DDBJ databases">
        <title>Genome sequence of Clostridium acetireducens DSM 10703.</title>
        <authorList>
            <person name="Poehlein A."/>
            <person name="Fluechter S."/>
            <person name="Duerre P."/>
            <person name="Daniel R."/>
        </authorList>
    </citation>
    <scope>NUCLEOTIDE SEQUENCE [LARGE SCALE GENOMIC DNA]</scope>
    <source>
        <strain evidence="1 2">DSM 10703</strain>
    </source>
</reference>
<keyword evidence="2" id="KW-1185">Reference proteome</keyword>
<accession>A0A1E8EZ63</accession>
<dbReference type="EMBL" id="LZFO01000012">
    <property type="protein sequence ID" value="OFI06310.1"/>
    <property type="molecule type" value="Genomic_DNA"/>
</dbReference>
<dbReference type="Pfam" id="PF10926">
    <property type="entry name" value="DUF2800"/>
    <property type="match status" value="1"/>
</dbReference>
<dbReference type="AlphaFoldDB" id="A0A1E8EZ63"/>
<proteinExistence type="predicted"/>